<dbReference type="Proteomes" id="UP001271890">
    <property type="component" value="Unassembled WGS sequence"/>
</dbReference>
<dbReference type="PANTHER" id="PTHR30411">
    <property type="entry name" value="CYTOPLASMIC PROTEIN"/>
    <property type="match status" value="1"/>
</dbReference>
<gene>
    <name evidence="2" type="ORF">FE392_18630</name>
</gene>
<proteinExistence type="predicted"/>
<protein>
    <submittedName>
        <fullName evidence="2">YbaK/prolyl-tRNA synthetase associated domain-containing protein</fullName>
    </submittedName>
</protein>
<evidence type="ECO:0000313" key="3">
    <source>
        <dbReference type="Proteomes" id="UP001271890"/>
    </source>
</evidence>
<evidence type="ECO:0000313" key="2">
    <source>
        <dbReference type="EMBL" id="MDX7989293.1"/>
    </source>
</evidence>
<keyword evidence="3" id="KW-1185">Reference proteome</keyword>
<dbReference type="EMBL" id="VCDN01000119">
    <property type="protein sequence ID" value="MDX7989293.1"/>
    <property type="molecule type" value="Genomic_DNA"/>
</dbReference>
<dbReference type="CDD" id="cd04336">
    <property type="entry name" value="YeaK"/>
    <property type="match status" value="1"/>
</dbReference>
<evidence type="ECO:0000259" key="1">
    <source>
        <dbReference type="Pfam" id="PF04073"/>
    </source>
</evidence>
<feature type="domain" description="YbaK/aminoacyl-tRNA synthetase-associated" evidence="1">
    <location>
        <begin position="37"/>
        <end position="156"/>
    </location>
</feature>
<dbReference type="Pfam" id="PF04073">
    <property type="entry name" value="tRNA_edit"/>
    <property type="match status" value="1"/>
</dbReference>
<organism evidence="2 3">
    <name type="scientific">Xenorhabdus santafensis</name>
    <dbReference type="NCBI Taxonomy" id="2582833"/>
    <lineage>
        <taxon>Bacteria</taxon>
        <taxon>Pseudomonadati</taxon>
        <taxon>Pseudomonadota</taxon>
        <taxon>Gammaproteobacteria</taxon>
        <taxon>Enterobacterales</taxon>
        <taxon>Morganellaceae</taxon>
        <taxon>Xenorhabdus</taxon>
    </lineage>
</organism>
<dbReference type="Gene3D" id="3.90.960.10">
    <property type="entry name" value="YbaK/aminoacyl-tRNA synthetase-associated domain"/>
    <property type="match status" value="1"/>
</dbReference>
<comment type="caution">
    <text evidence="2">The sequence shown here is derived from an EMBL/GenBank/DDBJ whole genome shotgun (WGS) entry which is preliminary data.</text>
</comment>
<accession>A0ABU4SES2</accession>
<dbReference type="InterPro" id="IPR044786">
    <property type="entry name" value="PROXY"/>
</dbReference>
<dbReference type="InterPro" id="IPR007214">
    <property type="entry name" value="YbaK/aa-tRNA-synth-assoc-dom"/>
</dbReference>
<dbReference type="PANTHER" id="PTHR30411:SF9">
    <property type="entry name" value="MULTIFUNCTIONAL SER_THR-TRNA DEACYLASE PROXP-Y"/>
    <property type="match status" value="1"/>
</dbReference>
<reference evidence="3" key="1">
    <citation type="journal article" date="2024" name="Toxins">
        <title>Genome Sequence Analysis of Native Xenorhabdus Strains Isolated from Entomopathogenic Nematodes in Argentina.</title>
        <authorList>
            <person name="Palma L."/>
            <person name="Frizzo L."/>
            <person name="Kaiser S."/>
            <person name="Berry C."/>
            <person name="Caballero P."/>
            <person name="Bode H.B."/>
            <person name="Del Valle E.E."/>
        </authorList>
    </citation>
    <scope>NUCLEOTIDE SEQUENCE [LARGE SCALE GENOMIC DNA]</scope>
    <source>
        <strain evidence="3">12</strain>
    </source>
</reference>
<dbReference type="InterPro" id="IPR036754">
    <property type="entry name" value="YbaK/aa-tRNA-synt-asso_dom_sf"/>
</dbReference>
<dbReference type="SUPFAM" id="SSF55826">
    <property type="entry name" value="YbaK/ProRS associated domain"/>
    <property type="match status" value="1"/>
</dbReference>
<sequence>MQENILLENDIFECLTTILDTHNARYRVMEHATGGRSEEIAKIRGTHLGQGAKALVCHVKGDGYRQYVLAVLPADQQADLATLAMQMGGKRASLASPKEVSELTRCVFGAIPPFSFHPDLKLVVEPFLFERYEELAFNAGSLERSIILNTEDYRRIAAPELVAFRKIDDRA</sequence>
<name>A0ABU4SES2_9GAMM</name>